<evidence type="ECO:0000256" key="2">
    <source>
        <dbReference type="ARBA" id="ARBA00023235"/>
    </source>
</evidence>
<keyword evidence="2" id="KW-0413">Isomerase</keyword>
<evidence type="ECO:0000256" key="6">
    <source>
        <dbReference type="ARBA" id="ARBA00040675"/>
    </source>
</evidence>
<dbReference type="GO" id="GO:0000455">
    <property type="term" value="P:enzyme-directed rRNA pseudouridine synthesis"/>
    <property type="evidence" value="ECO:0007669"/>
    <property type="project" value="TreeGrafter"/>
</dbReference>
<evidence type="ECO:0000256" key="1">
    <source>
        <dbReference type="ARBA" id="ARBA00022694"/>
    </source>
</evidence>
<dbReference type="RefSeq" id="WP_191619149.1">
    <property type="nucleotide sequence ID" value="NZ_JACYFG010000051.1"/>
</dbReference>
<dbReference type="GO" id="GO:0003723">
    <property type="term" value="F:RNA binding"/>
    <property type="evidence" value="ECO:0007669"/>
    <property type="project" value="InterPro"/>
</dbReference>
<dbReference type="InterPro" id="IPR006145">
    <property type="entry name" value="PsdUridine_synth_RsuA/RluA"/>
</dbReference>
<evidence type="ECO:0000256" key="7">
    <source>
        <dbReference type="ARBA" id="ARBA00041803"/>
    </source>
</evidence>
<dbReference type="PANTHER" id="PTHR21600:SF56">
    <property type="entry name" value="TRNA PSEUDOURIDINE SYNTHASE C"/>
    <property type="match status" value="1"/>
</dbReference>
<dbReference type="Proteomes" id="UP000622317">
    <property type="component" value="Unassembled WGS sequence"/>
</dbReference>
<dbReference type="InterPro" id="IPR050188">
    <property type="entry name" value="RluA_PseudoU_synthase"/>
</dbReference>
<keyword evidence="1" id="KW-0819">tRNA processing</keyword>
<dbReference type="GO" id="GO:0160149">
    <property type="term" value="F:tRNA pseudouridine(65) synthase activity"/>
    <property type="evidence" value="ECO:0007669"/>
    <property type="project" value="UniProtKB-EC"/>
</dbReference>
<evidence type="ECO:0000313" key="12">
    <source>
        <dbReference type="EMBL" id="MBD5782082.1"/>
    </source>
</evidence>
<protein>
    <recommendedName>
        <fullName evidence="6">tRNA pseudouridine synthase C</fullName>
        <ecNumber evidence="5">5.4.99.26</ecNumber>
    </recommendedName>
    <alternativeName>
        <fullName evidence="8">tRNA pseudouridine(65) synthase</fullName>
    </alternativeName>
    <alternativeName>
        <fullName evidence="9">tRNA pseudouridylate synthase C</fullName>
    </alternativeName>
    <alternativeName>
        <fullName evidence="7">tRNA-uridine isomerase C</fullName>
    </alternativeName>
</protein>
<sequence length="247" mass="28466">MENLQSSSPPPPEPPLEVLYRDERYIAIHKPSGLLVHRSPIDRRETRFAIQLLRDQIGQHVYPAHRIDRPTSGILLFGLDEEAGTALSVYFQERKVKKTYQAVVRGHLPESGSIDSPLHKYEDQDGHKKSAQTQEALTAYQRLATTELPYPTERYDTTRYSLVELYPHTGRRHQIRRHLAHIRYPIIGDTRHGCNKANKHARTHFNIHRLLLAATQVEFEHPFDDKTVTITCPLEASFQSALEQINL</sequence>
<dbReference type="InterPro" id="IPR006224">
    <property type="entry name" value="PsdUridine_synth_RluA-like_CS"/>
</dbReference>
<proteinExistence type="predicted"/>
<name>A0A927IHA9_9BACT</name>
<accession>A0A927IHA9</accession>
<feature type="domain" description="Pseudouridine synthase RsuA/RluA-like" evidence="11">
    <location>
        <begin position="25"/>
        <end position="181"/>
    </location>
</feature>
<dbReference type="PROSITE" id="PS01129">
    <property type="entry name" value="PSI_RLU"/>
    <property type="match status" value="1"/>
</dbReference>
<feature type="compositionally biased region" description="Basic and acidic residues" evidence="10">
    <location>
        <begin position="117"/>
        <end position="128"/>
    </location>
</feature>
<evidence type="ECO:0000256" key="9">
    <source>
        <dbReference type="ARBA" id="ARBA00043049"/>
    </source>
</evidence>
<feature type="region of interest" description="Disordered" evidence="10">
    <location>
        <begin position="111"/>
        <end position="130"/>
    </location>
</feature>
<gene>
    <name evidence="12" type="ORF">IEN85_21465</name>
</gene>
<evidence type="ECO:0000259" key="11">
    <source>
        <dbReference type="Pfam" id="PF00849"/>
    </source>
</evidence>
<keyword evidence="13" id="KW-1185">Reference proteome</keyword>
<dbReference type="InterPro" id="IPR020103">
    <property type="entry name" value="PsdUridine_synth_cat_dom_sf"/>
</dbReference>
<evidence type="ECO:0000256" key="5">
    <source>
        <dbReference type="ARBA" id="ARBA00038943"/>
    </source>
</evidence>
<dbReference type="Pfam" id="PF00849">
    <property type="entry name" value="PseudoU_synth_2"/>
    <property type="match status" value="1"/>
</dbReference>
<comment type="function">
    <text evidence="4">Responsible for synthesis of pseudouridine from uracil-65 in transfer RNAs.</text>
</comment>
<evidence type="ECO:0000256" key="3">
    <source>
        <dbReference type="ARBA" id="ARBA00036607"/>
    </source>
</evidence>
<comment type="catalytic activity">
    <reaction evidence="3">
        <text>uridine(65) in tRNA = pseudouridine(65) in tRNA</text>
        <dbReference type="Rhea" id="RHEA:42536"/>
        <dbReference type="Rhea" id="RHEA-COMP:10103"/>
        <dbReference type="Rhea" id="RHEA-COMP:10104"/>
        <dbReference type="ChEBI" id="CHEBI:65314"/>
        <dbReference type="ChEBI" id="CHEBI:65315"/>
        <dbReference type="EC" id="5.4.99.26"/>
    </reaction>
</comment>
<dbReference type="AlphaFoldDB" id="A0A927IHA9"/>
<evidence type="ECO:0000313" key="13">
    <source>
        <dbReference type="Proteomes" id="UP000622317"/>
    </source>
</evidence>
<dbReference type="EC" id="5.4.99.26" evidence="5"/>
<dbReference type="GO" id="GO:0008033">
    <property type="term" value="P:tRNA processing"/>
    <property type="evidence" value="ECO:0007669"/>
    <property type="project" value="UniProtKB-KW"/>
</dbReference>
<evidence type="ECO:0000256" key="4">
    <source>
        <dbReference type="ARBA" id="ARBA00037670"/>
    </source>
</evidence>
<evidence type="ECO:0000256" key="10">
    <source>
        <dbReference type="SAM" id="MobiDB-lite"/>
    </source>
</evidence>
<comment type="caution">
    <text evidence="12">The sequence shown here is derived from an EMBL/GenBank/DDBJ whole genome shotgun (WGS) entry which is preliminary data.</text>
</comment>
<evidence type="ECO:0000256" key="8">
    <source>
        <dbReference type="ARBA" id="ARBA00041975"/>
    </source>
</evidence>
<dbReference type="Gene3D" id="3.30.2350.10">
    <property type="entry name" value="Pseudouridine synthase"/>
    <property type="match status" value="1"/>
</dbReference>
<dbReference type="EMBL" id="JACYFG010000051">
    <property type="protein sequence ID" value="MBD5782082.1"/>
    <property type="molecule type" value="Genomic_DNA"/>
</dbReference>
<dbReference type="SUPFAM" id="SSF55120">
    <property type="entry name" value="Pseudouridine synthase"/>
    <property type="match status" value="1"/>
</dbReference>
<reference evidence="12" key="1">
    <citation type="submission" date="2020-09" db="EMBL/GenBank/DDBJ databases">
        <title>Pelagicoccus enzymogenes sp. nov. with an EPS production, isolated from marine sediment.</title>
        <authorList>
            <person name="Feng X."/>
        </authorList>
    </citation>
    <scope>NUCLEOTIDE SEQUENCE</scope>
    <source>
        <strain evidence="12">NFK12</strain>
    </source>
</reference>
<dbReference type="PANTHER" id="PTHR21600">
    <property type="entry name" value="MITOCHONDRIAL RNA PSEUDOURIDINE SYNTHASE"/>
    <property type="match status" value="1"/>
</dbReference>
<organism evidence="12 13">
    <name type="scientific">Pelagicoccus enzymogenes</name>
    <dbReference type="NCBI Taxonomy" id="2773457"/>
    <lineage>
        <taxon>Bacteria</taxon>
        <taxon>Pseudomonadati</taxon>
        <taxon>Verrucomicrobiota</taxon>
        <taxon>Opitutia</taxon>
        <taxon>Puniceicoccales</taxon>
        <taxon>Pelagicoccaceae</taxon>
        <taxon>Pelagicoccus</taxon>
    </lineage>
</organism>